<evidence type="ECO:0000313" key="2">
    <source>
        <dbReference type="Proteomes" id="UP000799537"/>
    </source>
</evidence>
<dbReference type="RefSeq" id="XP_033666115.1">
    <property type="nucleotide sequence ID" value="XM_033813193.1"/>
</dbReference>
<name>A0A6A6CIJ9_ZASCE</name>
<evidence type="ECO:0000313" key="1">
    <source>
        <dbReference type="EMBL" id="KAF2165226.1"/>
    </source>
</evidence>
<reference evidence="1" key="1">
    <citation type="journal article" date="2020" name="Stud. Mycol.">
        <title>101 Dothideomycetes genomes: a test case for predicting lifestyles and emergence of pathogens.</title>
        <authorList>
            <person name="Haridas S."/>
            <person name="Albert R."/>
            <person name="Binder M."/>
            <person name="Bloem J."/>
            <person name="Labutti K."/>
            <person name="Salamov A."/>
            <person name="Andreopoulos B."/>
            <person name="Baker S."/>
            <person name="Barry K."/>
            <person name="Bills G."/>
            <person name="Bluhm B."/>
            <person name="Cannon C."/>
            <person name="Castanera R."/>
            <person name="Culley D."/>
            <person name="Daum C."/>
            <person name="Ezra D."/>
            <person name="Gonzalez J."/>
            <person name="Henrissat B."/>
            <person name="Kuo A."/>
            <person name="Liang C."/>
            <person name="Lipzen A."/>
            <person name="Lutzoni F."/>
            <person name="Magnuson J."/>
            <person name="Mondo S."/>
            <person name="Nolan M."/>
            <person name="Ohm R."/>
            <person name="Pangilinan J."/>
            <person name="Park H.-J."/>
            <person name="Ramirez L."/>
            <person name="Alfaro M."/>
            <person name="Sun H."/>
            <person name="Tritt A."/>
            <person name="Yoshinaga Y."/>
            <person name="Zwiers L.-H."/>
            <person name="Turgeon B."/>
            <person name="Goodwin S."/>
            <person name="Spatafora J."/>
            <person name="Crous P."/>
            <person name="Grigoriev I."/>
        </authorList>
    </citation>
    <scope>NUCLEOTIDE SEQUENCE</scope>
    <source>
        <strain evidence="1">ATCC 36951</strain>
    </source>
</reference>
<dbReference type="AlphaFoldDB" id="A0A6A6CIJ9"/>
<gene>
    <name evidence="1" type="ORF">M409DRAFT_56100</name>
</gene>
<dbReference type="Proteomes" id="UP000799537">
    <property type="component" value="Unassembled WGS sequence"/>
</dbReference>
<keyword evidence="2" id="KW-1185">Reference proteome</keyword>
<protein>
    <submittedName>
        <fullName evidence="1">Uncharacterized protein</fullName>
    </submittedName>
</protein>
<dbReference type="EMBL" id="ML993601">
    <property type="protein sequence ID" value="KAF2165226.1"/>
    <property type="molecule type" value="Genomic_DNA"/>
</dbReference>
<accession>A0A6A6CIJ9</accession>
<dbReference type="GeneID" id="54566465"/>
<organism evidence="1 2">
    <name type="scientific">Zasmidium cellare ATCC 36951</name>
    <dbReference type="NCBI Taxonomy" id="1080233"/>
    <lineage>
        <taxon>Eukaryota</taxon>
        <taxon>Fungi</taxon>
        <taxon>Dikarya</taxon>
        <taxon>Ascomycota</taxon>
        <taxon>Pezizomycotina</taxon>
        <taxon>Dothideomycetes</taxon>
        <taxon>Dothideomycetidae</taxon>
        <taxon>Mycosphaerellales</taxon>
        <taxon>Mycosphaerellaceae</taxon>
        <taxon>Zasmidium</taxon>
    </lineage>
</organism>
<sequence>MTSSQGRSAVSATAKDRDDLRDTIILLATNHKLMDLSPSALLRQLPKYFGKNAAKVMYEQIIWHIATDYEWLVASEGLKTSHSAVEEYRTRYTADPLRLRHELQALATLPGAPAFAFSAAVEHDFHICAARYGAEIFPDPGVWHRDLEALTFCRLLMAGPRDERNRGCEVVTEAQRNGLRLKKQRSERLNYSCYPFGRSSRSPGPGNAWLFKFMVLLAEDHSKRTSFLLVRRVVNEYLPEELIEMIREFYMEDKIKEMTRLKEEYE</sequence>
<proteinExistence type="predicted"/>